<feature type="domain" description="Transglycosylase SLT" evidence="2">
    <location>
        <begin position="49"/>
        <end position="348"/>
    </location>
</feature>
<dbReference type="InterPro" id="IPR031304">
    <property type="entry name" value="SLT_2"/>
</dbReference>
<proteinExistence type="predicted"/>
<dbReference type="RefSeq" id="WP_173805139.1">
    <property type="nucleotide sequence ID" value="NZ_JABSNM010000007.1"/>
</dbReference>
<dbReference type="NCBIfam" id="TIGR02282">
    <property type="entry name" value="MltB"/>
    <property type="match status" value="1"/>
</dbReference>
<dbReference type="InterPro" id="IPR043426">
    <property type="entry name" value="MltB-like"/>
</dbReference>
<dbReference type="Gene3D" id="1.10.530.10">
    <property type="match status" value="1"/>
</dbReference>
<dbReference type="Pfam" id="PF13406">
    <property type="entry name" value="SLT_2"/>
    <property type="match status" value="1"/>
</dbReference>
<comment type="caution">
    <text evidence="3">The sequence shown here is derived from an EMBL/GenBank/DDBJ whole genome shotgun (WGS) entry which is preliminary data.</text>
</comment>
<name>A0ABX2G1K7_9BURK</name>
<dbReference type="Proteomes" id="UP001516061">
    <property type="component" value="Unassembled WGS sequence"/>
</dbReference>
<organism evidence="3 4">
    <name type="scientific">Sphaerotilus uruguayifluvii</name>
    <dbReference type="NCBI Taxonomy" id="2735897"/>
    <lineage>
        <taxon>Bacteria</taxon>
        <taxon>Pseudomonadati</taxon>
        <taxon>Pseudomonadota</taxon>
        <taxon>Betaproteobacteria</taxon>
        <taxon>Burkholderiales</taxon>
        <taxon>Sphaerotilaceae</taxon>
        <taxon>Sphaerotilus</taxon>
    </lineage>
</organism>
<feature type="chain" id="PRO_5046639819" evidence="1">
    <location>
        <begin position="34"/>
        <end position="360"/>
    </location>
</feature>
<dbReference type="Gene3D" id="1.10.8.350">
    <property type="entry name" value="Bacterial muramidase"/>
    <property type="match status" value="1"/>
</dbReference>
<accession>A0ABX2G1K7</accession>
<sequence>MSATPNPLRRHLAALIAAAAGTLVLGQAPVAAAQPVPSPPPGYERRDDVSAFVRQLVERHPELDEEVVATALADARYQPQVARLIMPAASPAAKNWKVYRSRFLDTLRVREGVAFWRDNARWLQAAEERWGVPAQVIVAIIGVETIYGRQTGGFRAIDALSTLAFDFPRGRSDRSAFFRDELEALFTLAARDRVNVMTIKGSYAGALGMPQFMPSSWLKFAVDLDGDGRIDLHRSVPDVIGSVANFLAANGWQRGLPTHFDVLPPPEGPDREALLAPDILPSFGAAQMAERGASLSPAGQQYAGRLALVELRNGVEPPSFVAGTDNFWAITRYNWSAYYAMAVIELGQTLASLRTVADGR</sequence>
<reference evidence="3 4" key="1">
    <citation type="submission" date="2020-05" db="EMBL/GenBank/DDBJ databases">
        <title>Genomic Encyclopedia of Type Strains, Phase IV (KMG-V): Genome sequencing to study the core and pangenomes of soil and plant-associated prokaryotes.</title>
        <authorList>
            <person name="Whitman W."/>
        </authorList>
    </citation>
    <scope>NUCLEOTIDE SEQUENCE [LARGE SCALE GENOMIC DNA]</scope>
    <source>
        <strain evidence="3 4">C29</strain>
    </source>
</reference>
<dbReference type="CDD" id="cd13399">
    <property type="entry name" value="Slt35-like"/>
    <property type="match status" value="1"/>
</dbReference>
<evidence type="ECO:0000313" key="3">
    <source>
        <dbReference type="EMBL" id="NRT56162.1"/>
    </source>
</evidence>
<dbReference type="InterPro" id="IPR023346">
    <property type="entry name" value="Lysozyme-like_dom_sf"/>
</dbReference>
<keyword evidence="1" id="KW-0732">Signal</keyword>
<protein>
    <submittedName>
        <fullName evidence="3">Membrane-bound lytic murein transglycosylase B</fullName>
    </submittedName>
</protein>
<gene>
    <name evidence="3" type="ORF">HNQ01_001898</name>
</gene>
<keyword evidence="4" id="KW-1185">Reference proteome</keyword>
<dbReference type="SUPFAM" id="SSF53955">
    <property type="entry name" value="Lysozyme-like"/>
    <property type="match status" value="1"/>
</dbReference>
<dbReference type="PROSITE" id="PS51318">
    <property type="entry name" value="TAT"/>
    <property type="match status" value="1"/>
</dbReference>
<dbReference type="PANTHER" id="PTHR30163">
    <property type="entry name" value="MEMBRANE-BOUND LYTIC MUREIN TRANSGLYCOSYLASE B"/>
    <property type="match status" value="1"/>
</dbReference>
<evidence type="ECO:0000313" key="4">
    <source>
        <dbReference type="Proteomes" id="UP001516061"/>
    </source>
</evidence>
<dbReference type="InterPro" id="IPR011757">
    <property type="entry name" value="Lytic_transglycosylase_MltB"/>
</dbReference>
<evidence type="ECO:0000259" key="2">
    <source>
        <dbReference type="Pfam" id="PF13406"/>
    </source>
</evidence>
<dbReference type="InterPro" id="IPR006311">
    <property type="entry name" value="TAT_signal"/>
</dbReference>
<dbReference type="EMBL" id="JABSNM010000007">
    <property type="protein sequence ID" value="NRT56162.1"/>
    <property type="molecule type" value="Genomic_DNA"/>
</dbReference>
<evidence type="ECO:0000256" key="1">
    <source>
        <dbReference type="SAM" id="SignalP"/>
    </source>
</evidence>
<feature type="signal peptide" evidence="1">
    <location>
        <begin position="1"/>
        <end position="33"/>
    </location>
</feature>
<dbReference type="PANTHER" id="PTHR30163:SF9">
    <property type="entry name" value="MEMBRANE-BOUND LYTIC MUREIN TRANSGLYCOSYLASE B"/>
    <property type="match status" value="1"/>
</dbReference>